<dbReference type="Proteomes" id="UP000509623">
    <property type="component" value="Chromosome"/>
</dbReference>
<protein>
    <submittedName>
        <fullName evidence="2">DUF2992 family protein</fullName>
    </submittedName>
</protein>
<sequence>MEQIVSRLTVFFEDSFWVGVCEHSDSGGYGVCRVVFGAEPKDYEVYDKVICGYCRLRYGHTALAAEDSTEKRNPKRMQREAARQMKVRGISTKAQQALKLQQEQGKAARRVKSRAQKEAEKERRFLLHQEKRREKKKGR</sequence>
<dbReference type="InterPro" id="IPR016787">
    <property type="entry name" value="UCP021328"/>
</dbReference>
<organism evidence="2 3">
    <name type="scientific">Caproicibacterium lactatifermentans</name>
    <dbReference type="NCBI Taxonomy" id="2666138"/>
    <lineage>
        <taxon>Bacteria</taxon>
        <taxon>Bacillati</taxon>
        <taxon>Bacillota</taxon>
        <taxon>Clostridia</taxon>
        <taxon>Eubacteriales</taxon>
        <taxon>Oscillospiraceae</taxon>
        <taxon>Caproicibacterium</taxon>
    </lineage>
</organism>
<feature type="region of interest" description="Disordered" evidence="1">
    <location>
        <begin position="98"/>
        <end position="139"/>
    </location>
</feature>
<dbReference type="RefSeq" id="WP_174402998.1">
    <property type="nucleotide sequence ID" value="NZ_CP046161.1"/>
</dbReference>
<dbReference type="PIRSF" id="PIRSF021328">
    <property type="entry name" value="UCP021328"/>
    <property type="match status" value="1"/>
</dbReference>
<evidence type="ECO:0000313" key="3">
    <source>
        <dbReference type="Proteomes" id="UP000509623"/>
    </source>
</evidence>
<dbReference type="EMBL" id="CP046161">
    <property type="protein sequence ID" value="QKO29767.1"/>
    <property type="molecule type" value="Genomic_DNA"/>
</dbReference>
<accession>A0ABX6PUP9</accession>
<feature type="compositionally biased region" description="Basic and acidic residues" evidence="1">
    <location>
        <begin position="115"/>
        <end position="132"/>
    </location>
</feature>
<gene>
    <name evidence="2" type="ORF">GKP14_01285</name>
</gene>
<dbReference type="Pfam" id="PF11208">
    <property type="entry name" value="DUF2992"/>
    <property type="match status" value="1"/>
</dbReference>
<evidence type="ECO:0000256" key="1">
    <source>
        <dbReference type="SAM" id="MobiDB-lite"/>
    </source>
</evidence>
<name>A0ABX6PUP9_9FIRM</name>
<evidence type="ECO:0000313" key="2">
    <source>
        <dbReference type="EMBL" id="QKO29767.1"/>
    </source>
</evidence>
<reference evidence="3" key="1">
    <citation type="submission" date="2019-11" db="EMBL/GenBank/DDBJ databases">
        <authorList>
            <person name="Ren C."/>
            <person name="Wang H."/>
            <person name="Xu Y."/>
        </authorList>
    </citation>
    <scope>NUCLEOTIDE SEQUENCE [LARGE SCALE GENOMIC DNA]</scope>
    <source>
        <strain evidence="3">JNU-WLY1368</strain>
    </source>
</reference>
<proteinExistence type="predicted"/>
<keyword evidence="3" id="KW-1185">Reference proteome</keyword>